<accession>A0ABW4N4J2</accession>
<comment type="caution">
    <text evidence="1">The sequence shown here is derived from an EMBL/GenBank/DDBJ whole genome shotgun (WGS) entry which is preliminary data.</text>
</comment>
<name>A0ABW4N4J2_9CAUL</name>
<organism evidence="1 2">
    <name type="scientific">Phenylobacterium terrae</name>
    <dbReference type="NCBI Taxonomy" id="2665495"/>
    <lineage>
        <taxon>Bacteria</taxon>
        <taxon>Pseudomonadati</taxon>
        <taxon>Pseudomonadota</taxon>
        <taxon>Alphaproteobacteria</taxon>
        <taxon>Caulobacterales</taxon>
        <taxon>Caulobacteraceae</taxon>
        <taxon>Phenylobacterium</taxon>
    </lineage>
</organism>
<evidence type="ECO:0000313" key="1">
    <source>
        <dbReference type="EMBL" id="MFD1785039.1"/>
    </source>
</evidence>
<protein>
    <submittedName>
        <fullName evidence="1">Uncharacterized protein</fullName>
    </submittedName>
</protein>
<keyword evidence="2" id="KW-1185">Reference proteome</keyword>
<reference evidence="2" key="1">
    <citation type="journal article" date="2019" name="Int. J. Syst. Evol. Microbiol.">
        <title>The Global Catalogue of Microorganisms (GCM) 10K type strain sequencing project: providing services to taxonomists for standard genome sequencing and annotation.</title>
        <authorList>
            <consortium name="The Broad Institute Genomics Platform"/>
            <consortium name="The Broad Institute Genome Sequencing Center for Infectious Disease"/>
            <person name="Wu L."/>
            <person name="Ma J."/>
        </authorList>
    </citation>
    <scope>NUCLEOTIDE SEQUENCE [LARGE SCALE GENOMIC DNA]</scope>
    <source>
        <strain evidence="2">DFY28</strain>
    </source>
</reference>
<dbReference type="Proteomes" id="UP001597237">
    <property type="component" value="Unassembled WGS sequence"/>
</dbReference>
<dbReference type="RefSeq" id="WP_377281996.1">
    <property type="nucleotide sequence ID" value="NZ_JBHRSI010000005.1"/>
</dbReference>
<sequence length="66" mass="7605">MTDFSQETIELTTEQLEEMVDDALDVIALALPDDAGDEYWRALREEVERRAKEMLADVDDDEAQED</sequence>
<proteinExistence type="predicted"/>
<gene>
    <name evidence="1" type="ORF">ACFSC0_16675</name>
</gene>
<evidence type="ECO:0000313" key="2">
    <source>
        <dbReference type="Proteomes" id="UP001597237"/>
    </source>
</evidence>
<dbReference type="EMBL" id="JBHUEY010000006">
    <property type="protein sequence ID" value="MFD1785039.1"/>
    <property type="molecule type" value="Genomic_DNA"/>
</dbReference>